<evidence type="ECO:0000256" key="1">
    <source>
        <dbReference type="ARBA" id="ARBA00001946"/>
    </source>
</evidence>
<evidence type="ECO:0000256" key="2">
    <source>
        <dbReference type="ARBA" id="ARBA00022649"/>
    </source>
</evidence>
<proteinExistence type="inferred from homology"/>
<keyword evidence="2" id="KW-1277">Toxin-antitoxin system</keyword>
<keyword evidence="4" id="KW-0548">Nucleotidyltransferase</keyword>
<dbReference type="Pfam" id="PF01909">
    <property type="entry name" value="NTP_transf_2"/>
    <property type="match status" value="1"/>
</dbReference>
<organism evidence="11 12">
    <name type="scientific">Flaviaesturariibacter aridisoli</name>
    <dbReference type="NCBI Taxonomy" id="2545761"/>
    <lineage>
        <taxon>Bacteria</taxon>
        <taxon>Pseudomonadati</taxon>
        <taxon>Bacteroidota</taxon>
        <taxon>Chitinophagia</taxon>
        <taxon>Chitinophagales</taxon>
        <taxon>Chitinophagaceae</taxon>
        <taxon>Flaviaestuariibacter</taxon>
    </lineage>
</organism>
<keyword evidence="3 11" id="KW-0808">Transferase</keyword>
<dbReference type="Gene3D" id="3.30.460.10">
    <property type="entry name" value="Beta Polymerase, domain 2"/>
    <property type="match status" value="1"/>
</dbReference>
<dbReference type="AlphaFoldDB" id="A0A4R4DWN3"/>
<accession>A0A4R4DWN3</accession>
<sequence length="100" mass="11655">MRLIDQHKAIIAALCQRHGVRRLYVFGSILSDRFSEDSDIDLLVDFSGVDLKHYADNYYNFKFALEEALHHPVDLIEEKALRNPFFKQSVEAQRQLLYAA</sequence>
<evidence type="ECO:0000256" key="9">
    <source>
        <dbReference type="ARBA" id="ARBA00038276"/>
    </source>
</evidence>
<evidence type="ECO:0000259" key="10">
    <source>
        <dbReference type="Pfam" id="PF01909"/>
    </source>
</evidence>
<comment type="cofactor">
    <cofactor evidence="1">
        <name>Mg(2+)</name>
        <dbReference type="ChEBI" id="CHEBI:18420"/>
    </cofactor>
</comment>
<dbReference type="GO" id="GO:0016779">
    <property type="term" value="F:nucleotidyltransferase activity"/>
    <property type="evidence" value="ECO:0007669"/>
    <property type="project" value="UniProtKB-KW"/>
</dbReference>
<gene>
    <name evidence="11" type="ORF">E0486_17595</name>
</gene>
<evidence type="ECO:0000256" key="3">
    <source>
        <dbReference type="ARBA" id="ARBA00022679"/>
    </source>
</evidence>
<feature type="domain" description="Polymerase nucleotidyl transferase" evidence="10">
    <location>
        <begin position="9"/>
        <end position="96"/>
    </location>
</feature>
<evidence type="ECO:0000256" key="7">
    <source>
        <dbReference type="ARBA" id="ARBA00022840"/>
    </source>
</evidence>
<comment type="caution">
    <text evidence="11">The sequence shown here is derived from an EMBL/GenBank/DDBJ whole genome shotgun (WGS) entry which is preliminary data.</text>
</comment>
<evidence type="ECO:0000256" key="5">
    <source>
        <dbReference type="ARBA" id="ARBA00022723"/>
    </source>
</evidence>
<evidence type="ECO:0000313" key="12">
    <source>
        <dbReference type="Proteomes" id="UP000295164"/>
    </source>
</evidence>
<dbReference type="InterPro" id="IPR002934">
    <property type="entry name" value="Polymerase_NTP_transf_dom"/>
</dbReference>
<keyword evidence="6" id="KW-0547">Nucleotide-binding</keyword>
<dbReference type="PANTHER" id="PTHR33571">
    <property type="entry name" value="SSL8005 PROTEIN"/>
    <property type="match status" value="1"/>
</dbReference>
<dbReference type="InterPro" id="IPR052038">
    <property type="entry name" value="Type-VII_TA_antitoxin"/>
</dbReference>
<reference evidence="11 12" key="1">
    <citation type="submission" date="2019-03" db="EMBL/GenBank/DDBJ databases">
        <authorList>
            <person name="Kim M.K.M."/>
        </authorList>
    </citation>
    <scope>NUCLEOTIDE SEQUENCE [LARGE SCALE GENOMIC DNA]</scope>
    <source>
        <strain evidence="11 12">17J68-15</strain>
    </source>
</reference>
<name>A0A4R4DWN3_9BACT</name>
<keyword evidence="8" id="KW-0460">Magnesium</keyword>
<dbReference type="PANTHER" id="PTHR33571:SF12">
    <property type="entry name" value="BSL3053 PROTEIN"/>
    <property type="match status" value="1"/>
</dbReference>
<dbReference type="InterPro" id="IPR043519">
    <property type="entry name" value="NT_sf"/>
</dbReference>
<dbReference type="GO" id="GO:0046872">
    <property type="term" value="F:metal ion binding"/>
    <property type="evidence" value="ECO:0007669"/>
    <property type="project" value="UniProtKB-KW"/>
</dbReference>
<dbReference type="OrthoDB" id="9793933at2"/>
<protein>
    <submittedName>
        <fullName evidence="11">Nucleotidyltransferase</fullName>
    </submittedName>
</protein>
<dbReference type="SUPFAM" id="SSF81301">
    <property type="entry name" value="Nucleotidyltransferase"/>
    <property type="match status" value="1"/>
</dbReference>
<dbReference type="Proteomes" id="UP000295164">
    <property type="component" value="Unassembled WGS sequence"/>
</dbReference>
<evidence type="ECO:0000256" key="6">
    <source>
        <dbReference type="ARBA" id="ARBA00022741"/>
    </source>
</evidence>
<keyword evidence="7" id="KW-0067">ATP-binding</keyword>
<keyword evidence="12" id="KW-1185">Reference proteome</keyword>
<keyword evidence="5" id="KW-0479">Metal-binding</keyword>
<dbReference type="CDD" id="cd05403">
    <property type="entry name" value="NT_KNTase_like"/>
    <property type="match status" value="1"/>
</dbReference>
<evidence type="ECO:0000256" key="4">
    <source>
        <dbReference type="ARBA" id="ARBA00022695"/>
    </source>
</evidence>
<evidence type="ECO:0000256" key="8">
    <source>
        <dbReference type="ARBA" id="ARBA00022842"/>
    </source>
</evidence>
<dbReference type="GO" id="GO:0005524">
    <property type="term" value="F:ATP binding"/>
    <property type="evidence" value="ECO:0007669"/>
    <property type="project" value="UniProtKB-KW"/>
</dbReference>
<dbReference type="EMBL" id="SKFH01000052">
    <property type="protein sequence ID" value="TCZ65203.1"/>
    <property type="molecule type" value="Genomic_DNA"/>
</dbReference>
<comment type="similarity">
    <text evidence="9">Belongs to the MntA antitoxin family.</text>
</comment>
<evidence type="ECO:0000313" key="11">
    <source>
        <dbReference type="EMBL" id="TCZ65203.1"/>
    </source>
</evidence>